<dbReference type="Pfam" id="PF00462">
    <property type="entry name" value="Glutaredoxin"/>
    <property type="match status" value="1"/>
</dbReference>
<accession>A0ABV0G048</accession>
<organism evidence="2 3">
    <name type="scientific">Roseateles paludis</name>
    <dbReference type="NCBI Taxonomy" id="3145238"/>
    <lineage>
        <taxon>Bacteria</taxon>
        <taxon>Pseudomonadati</taxon>
        <taxon>Pseudomonadota</taxon>
        <taxon>Betaproteobacteria</taxon>
        <taxon>Burkholderiales</taxon>
        <taxon>Sphaerotilaceae</taxon>
        <taxon>Roseateles</taxon>
    </lineage>
</organism>
<name>A0ABV0G048_9BURK</name>
<evidence type="ECO:0000259" key="1">
    <source>
        <dbReference type="Pfam" id="PF00462"/>
    </source>
</evidence>
<dbReference type="PROSITE" id="PS51354">
    <property type="entry name" value="GLUTAREDOXIN_2"/>
    <property type="match status" value="1"/>
</dbReference>
<dbReference type="SUPFAM" id="SSF52833">
    <property type="entry name" value="Thioredoxin-like"/>
    <property type="match status" value="1"/>
</dbReference>
<dbReference type="Proteomes" id="UP001495147">
    <property type="component" value="Unassembled WGS sequence"/>
</dbReference>
<dbReference type="InterPro" id="IPR002109">
    <property type="entry name" value="Glutaredoxin"/>
</dbReference>
<proteinExistence type="predicted"/>
<comment type="caution">
    <text evidence="2">The sequence shown here is derived from an EMBL/GenBank/DDBJ whole genome shotgun (WGS) entry which is preliminary data.</text>
</comment>
<evidence type="ECO:0000313" key="2">
    <source>
        <dbReference type="EMBL" id="MEO3691106.1"/>
    </source>
</evidence>
<reference evidence="2 3" key="1">
    <citation type="submission" date="2024-05" db="EMBL/GenBank/DDBJ databases">
        <title>Roseateles sp. DJS-2-20 16S ribosomal RNA gene Genome sequencing and assembly.</title>
        <authorList>
            <person name="Woo H."/>
        </authorList>
    </citation>
    <scope>NUCLEOTIDE SEQUENCE [LARGE SCALE GENOMIC DNA]</scope>
    <source>
        <strain evidence="2 3">DJS-2-20</strain>
    </source>
</reference>
<dbReference type="RefSeq" id="WP_347703949.1">
    <property type="nucleotide sequence ID" value="NZ_JBDPZD010000002.1"/>
</dbReference>
<dbReference type="EMBL" id="JBDPZD010000002">
    <property type="protein sequence ID" value="MEO3691106.1"/>
    <property type="molecule type" value="Genomic_DNA"/>
</dbReference>
<protein>
    <submittedName>
        <fullName evidence="2">Glutaredoxin family protein</fullName>
    </submittedName>
</protein>
<sequence>MAKELWSLAAVVGVALLAQSGFRHVSANRDAERLVALARPGDIRMISSETCPWCTVARRWMQAEGVPFEECLIERDTACADEFRARGGLGTPLLVVRGRSVLGFDRGAVLEALEPSP</sequence>
<gene>
    <name evidence="2" type="ORF">ABDJ85_06455</name>
</gene>
<keyword evidence="3" id="KW-1185">Reference proteome</keyword>
<dbReference type="Gene3D" id="3.40.30.10">
    <property type="entry name" value="Glutaredoxin"/>
    <property type="match status" value="1"/>
</dbReference>
<dbReference type="InterPro" id="IPR036249">
    <property type="entry name" value="Thioredoxin-like_sf"/>
</dbReference>
<evidence type="ECO:0000313" key="3">
    <source>
        <dbReference type="Proteomes" id="UP001495147"/>
    </source>
</evidence>
<dbReference type="CDD" id="cd02976">
    <property type="entry name" value="NrdH"/>
    <property type="match status" value="1"/>
</dbReference>
<feature type="domain" description="Glutaredoxin" evidence="1">
    <location>
        <begin position="45"/>
        <end position="101"/>
    </location>
</feature>